<evidence type="ECO:0000256" key="1">
    <source>
        <dbReference type="ARBA" id="ARBA00004430"/>
    </source>
</evidence>
<dbReference type="GO" id="GO:0005930">
    <property type="term" value="C:axoneme"/>
    <property type="evidence" value="ECO:0007669"/>
    <property type="project" value="UniProtKB-SubCell"/>
</dbReference>
<dbReference type="EMBL" id="OC008388">
    <property type="protein sequence ID" value="CAD7267095.1"/>
    <property type="molecule type" value="Genomic_DNA"/>
</dbReference>
<accession>A0A7R9G636</accession>
<comment type="similarity">
    <text evidence="5">Belongs to the CIMIP2 family.</text>
</comment>
<proteinExistence type="inferred from homology"/>
<evidence type="ECO:0000256" key="2">
    <source>
        <dbReference type="ARBA" id="ARBA00022490"/>
    </source>
</evidence>
<dbReference type="Pfam" id="PF10629">
    <property type="entry name" value="CMI2B-like"/>
    <property type="match status" value="1"/>
</dbReference>
<evidence type="ECO:0000256" key="4">
    <source>
        <dbReference type="ARBA" id="ARBA00023273"/>
    </source>
</evidence>
<feature type="domain" description="Ciliary microtubule inner protein 2A-C-like" evidence="6">
    <location>
        <begin position="47"/>
        <end position="73"/>
    </location>
</feature>
<organism evidence="7">
    <name type="scientific">Timema shepardi</name>
    <name type="common">Walking stick</name>
    <dbReference type="NCBI Taxonomy" id="629360"/>
    <lineage>
        <taxon>Eukaryota</taxon>
        <taxon>Metazoa</taxon>
        <taxon>Ecdysozoa</taxon>
        <taxon>Arthropoda</taxon>
        <taxon>Hexapoda</taxon>
        <taxon>Insecta</taxon>
        <taxon>Pterygota</taxon>
        <taxon>Neoptera</taxon>
        <taxon>Polyneoptera</taxon>
        <taxon>Phasmatodea</taxon>
        <taxon>Timematodea</taxon>
        <taxon>Timematoidea</taxon>
        <taxon>Timematidae</taxon>
        <taxon>Timema</taxon>
    </lineage>
</organism>
<sequence length="109" mass="12704">MCMHSRIGRLVNHSQYTRPIFEPQTSHRWKTRQYEIDALIRVPTDAGYTGHCPTLKFRFGKRYGANTKDALQEDKKLLEPRGLLQRLEEVTNQVLRGRWAPGIKANKPD</sequence>
<keyword evidence="4" id="KW-0966">Cell projection</keyword>
<name>A0A7R9G636_TIMSH</name>
<evidence type="ECO:0000256" key="3">
    <source>
        <dbReference type="ARBA" id="ARBA00023212"/>
    </source>
</evidence>
<evidence type="ECO:0000313" key="7">
    <source>
        <dbReference type="EMBL" id="CAD7267095.1"/>
    </source>
</evidence>
<dbReference type="GO" id="GO:0015630">
    <property type="term" value="C:microtubule cytoskeleton"/>
    <property type="evidence" value="ECO:0007669"/>
    <property type="project" value="UniProtKB-ARBA"/>
</dbReference>
<gene>
    <name evidence="7" type="ORF">TSIB3V08_LOCUS11109</name>
</gene>
<dbReference type="AlphaFoldDB" id="A0A7R9G636"/>
<reference evidence="7" key="1">
    <citation type="submission" date="2020-11" db="EMBL/GenBank/DDBJ databases">
        <authorList>
            <person name="Tran Van P."/>
        </authorList>
    </citation>
    <scope>NUCLEOTIDE SEQUENCE</scope>
</reference>
<keyword evidence="3" id="KW-0206">Cytoskeleton</keyword>
<evidence type="ECO:0000259" key="6">
    <source>
        <dbReference type="Pfam" id="PF10629"/>
    </source>
</evidence>
<protein>
    <recommendedName>
        <fullName evidence="6">Ciliary microtubule inner protein 2A-C-like domain-containing protein</fullName>
    </recommendedName>
</protein>
<comment type="subcellular location">
    <subcellularLocation>
        <location evidence="1">Cytoplasm</location>
        <location evidence="1">Cytoskeleton</location>
        <location evidence="1">Cilium axoneme</location>
    </subcellularLocation>
</comment>
<dbReference type="InterPro" id="IPR018902">
    <property type="entry name" value="CMI2A-C-like_dom"/>
</dbReference>
<evidence type="ECO:0000256" key="5">
    <source>
        <dbReference type="ARBA" id="ARBA00035661"/>
    </source>
</evidence>
<keyword evidence="2" id="KW-0963">Cytoplasm</keyword>